<evidence type="ECO:0000256" key="6">
    <source>
        <dbReference type="ARBA" id="ARBA00023136"/>
    </source>
</evidence>
<dbReference type="InterPro" id="IPR003423">
    <property type="entry name" value="OMP_efflux"/>
</dbReference>
<dbReference type="Pfam" id="PF02321">
    <property type="entry name" value="OEP"/>
    <property type="match status" value="2"/>
</dbReference>
<keyword evidence="6" id="KW-0472">Membrane</keyword>
<reference evidence="8" key="1">
    <citation type="submission" date="2020-05" db="EMBL/GenBank/DDBJ databases">
        <title>Sulfur intermediates as new biogeochemical hubs in an aquatic model microbial ecosystem.</title>
        <authorList>
            <person name="Vigneron A."/>
        </authorList>
    </citation>
    <scope>NUCLEOTIDE SEQUENCE</scope>
    <source>
        <strain evidence="8">Bin.250</strain>
    </source>
</reference>
<evidence type="ECO:0000256" key="2">
    <source>
        <dbReference type="ARBA" id="ARBA00007613"/>
    </source>
</evidence>
<keyword evidence="4" id="KW-1134">Transmembrane beta strand</keyword>
<dbReference type="InterPro" id="IPR051906">
    <property type="entry name" value="TolC-like"/>
</dbReference>
<dbReference type="NCBIfam" id="TIGR01844">
    <property type="entry name" value="type_I_sec_TolC"/>
    <property type="match status" value="1"/>
</dbReference>
<evidence type="ECO:0000256" key="4">
    <source>
        <dbReference type="ARBA" id="ARBA00022452"/>
    </source>
</evidence>
<dbReference type="Proteomes" id="UP000754644">
    <property type="component" value="Unassembled WGS sequence"/>
</dbReference>
<protein>
    <submittedName>
        <fullName evidence="8">TolC family outer membrane protein</fullName>
    </submittedName>
</protein>
<evidence type="ECO:0000256" key="1">
    <source>
        <dbReference type="ARBA" id="ARBA00004442"/>
    </source>
</evidence>
<dbReference type="GO" id="GO:0015562">
    <property type="term" value="F:efflux transmembrane transporter activity"/>
    <property type="evidence" value="ECO:0007669"/>
    <property type="project" value="InterPro"/>
</dbReference>
<accession>A0A972VY21</accession>
<evidence type="ECO:0000313" key="9">
    <source>
        <dbReference type="Proteomes" id="UP000754644"/>
    </source>
</evidence>
<comment type="similarity">
    <text evidence="2">Belongs to the outer membrane factor (OMF) (TC 1.B.17) family.</text>
</comment>
<dbReference type="Gene3D" id="1.20.1600.10">
    <property type="entry name" value="Outer membrane efflux proteins (OEP)"/>
    <property type="match status" value="1"/>
</dbReference>
<keyword evidence="3" id="KW-0813">Transport</keyword>
<dbReference type="GO" id="GO:0015288">
    <property type="term" value="F:porin activity"/>
    <property type="evidence" value="ECO:0007669"/>
    <property type="project" value="TreeGrafter"/>
</dbReference>
<dbReference type="AlphaFoldDB" id="A0A972VY21"/>
<gene>
    <name evidence="8" type="ORF">HQ497_10430</name>
</gene>
<proteinExistence type="inferred from homology"/>
<comment type="subcellular location">
    <subcellularLocation>
        <location evidence="1">Cell outer membrane</location>
    </subcellularLocation>
</comment>
<dbReference type="PANTHER" id="PTHR30026:SF20">
    <property type="entry name" value="OUTER MEMBRANE PROTEIN TOLC"/>
    <property type="match status" value="1"/>
</dbReference>
<evidence type="ECO:0000256" key="5">
    <source>
        <dbReference type="ARBA" id="ARBA00022692"/>
    </source>
</evidence>
<dbReference type="GO" id="GO:1990281">
    <property type="term" value="C:efflux pump complex"/>
    <property type="evidence" value="ECO:0007669"/>
    <property type="project" value="TreeGrafter"/>
</dbReference>
<evidence type="ECO:0000256" key="7">
    <source>
        <dbReference type="ARBA" id="ARBA00023237"/>
    </source>
</evidence>
<name>A0A972VY21_9GAMM</name>
<dbReference type="InterPro" id="IPR010130">
    <property type="entry name" value="T1SS_OMP_TolC"/>
</dbReference>
<sequence length="472" mass="52668">MQQEILPIRLTRLYRQIGRQIGRQMALPLLLPIALLMSASTQAASLDEIYTLAVVNDPQLGAAKAGFMARSEVVNQARAGLLPSISLNASTSQNERTILRPSFPTENYNDNGWQAVLRQPVFRLSNWFQFQQSKDIKAQAQAQFTAEQQELIYRVADNYLNILEAQDRWSAANAERDAVQRQLEQVQQRFDVGLVAITDVLESTAAYDSSTVNVIEAEGAQVVTFESLLRLTGQAFYEIDGLNPEFPVKYPEPRDEEAWVMAAVQQNYSLIAAREGVNAAERDLQAARSGHLPTLDAQITYNRNNSGSRGFFGDGTESEQQTMALQLNMPLYSGGATRSQAKQAGYLLEQAQRNFDLTQRTVVENTRTLYSALNTDVARVNARLRGIESSQSALDATQTGYEVGTRNIVDVLLAQQRLFQAQFQYASARYGYIRDTLRLKQTVGTLSPDDIADLNQYLSATQTVRKISSKTR</sequence>
<evidence type="ECO:0000256" key="3">
    <source>
        <dbReference type="ARBA" id="ARBA00022448"/>
    </source>
</evidence>
<organism evidence="8 9">
    <name type="scientific">SAR86 cluster bacterium</name>
    <dbReference type="NCBI Taxonomy" id="2030880"/>
    <lineage>
        <taxon>Bacteria</taxon>
        <taxon>Pseudomonadati</taxon>
        <taxon>Pseudomonadota</taxon>
        <taxon>Gammaproteobacteria</taxon>
        <taxon>SAR86 cluster</taxon>
    </lineage>
</organism>
<keyword evidence="7" id="KW-0998">Cell outer membrane</keyword>
<keyword evidence="5" id="KW-0812">Transmembrane</keyword>
<dbReference type="SUPFAM" id="SSF56954">
    <property type="entry name" value="Outer membrane efflux proteins (OEP)"/>
    <property type="match status" value="1"/>
</dbReference>
<evidence type="ECO:0000313" key="8">
    <source>
        <dbReference type="EMBL" id="NQV65768.1"/>
    </source>
</evidence>
<dbReference type="PANTHER" id="PTHR30026">
    <property type="entry name" value="OUTER MEMBRANE PROTEIN TOLC"/>
    <property type="match status" value="1"/>
</dbReference>
<dbReference type="EMBL" id="JABMOJ010000392">
    <property type="protein sequence ID" value="NQV65768.1"/>
    <property type="molecule type" value="Genomic_DNA"/>
</dbReference>
<dbReference type="GO" id="GO:0009279">
    <property type="term" value="C:cell outer membrane"/>
    <property type="evidence" value="ECO:0007669"/>
    <property type="project" value="UniProtKB-SubCell"/>
</dbReference>
<comment type="caution">
    <text evidence="8">The sequence shown here is derived from an EMBL/GenBank/DDBJ whole genome shotgun (WGS) entry which is preliminary data.</text>
</comment>